<keyword evidence="2" id="KW-1185">Reference proteome</keyword>
<evidence type="ECO:0000313" key="1">
    <source>
        <dbReference type="EMBL" id="KAJ2801723.1"/>
    </source>
</evidence>
<feature type="non-terminal residue" evidence="1">
    <location>
        <position position="94"/>
    </location>
</feature>
<accession>A0A9W8LTL4</accession>
<dbReference type="Gene3D" id="3.10.129.10">
    <property type="entry name" value="Hotdog Thioesterase"/>
    <property type="match status" value="1"/>
</dbReference>
<reference evidence="1" key="1">
    <citation type="submission" date="2022-07" db="EMBL/GenBank/DDBJ databases">
        <title>Phylogenomic reconstructions and comparative analyses of Kickxellomycotina fungi.</title>
        <authorList>
            <person name="Reynolds N.K."/>
            <person name="Stajich J.E."/>
            <person name="Barry K."/>
            <person name="Grigoriev I.V."/>
            <person name="Crous P."/>
            <person name="Smith M.E."/>
        </authorList>
    </citation>
    <scope>NUCLEOTIDE SEQUENCE</scope>
    <source>
        <strain evidence="1">NRRL 1565</strain>
    </source>
</reference>
<organism evidence="1 2">
    <name type="scientific">Coemansia guatemalensis</name>
    <dbReference type="NCBI Taxonomy" id="2761395"/>
    <lineage>
        <taxon>Eukaryota</taxon>
        <taxon>Fungi</taxon>
        <taxon>Fungi incertae sedis</taxon>
        <taxon>Zoopagomycota</taxon>
        <taxon>Kickxellomycotina</taxon>
        <taxon>Kickxellomycetes</taxon>
        <taxon>Kickxellales</taxon>
        <taxon>Kickxellaceae</taxon>
        <taxon>Coemansia</taxon>
    </lineage>
</organism>
<proteinExistence type="predicted"/>
<sequence>MAQMQPMDQEDKALVAAINQSYAYANQFLHYGMEIRPQVTWASAAGGRLVAEWLVTEEHIGASGCIDEGCLATVTDNTTAMLIASIRGHKSVST</sequence>
<dbReference type="AlphaFoldDB" id="A0A9W8LTL4"/>
<dbReference type="SUPFAM" id="SSF54637">
    <property type="entry name" value="Thioesterase/thiol ester dehydrase-isomerase"/>
    <property type="match status" value="1"/>
</dbReference>
<comment type="caution">
    <text evidence="1">The sequence shown here is derived from an EMBL/GenBank/DDBJ whole genome shotgun (WGS) entry which is preliminary data.</text>
</comment>
<dbReference type="Proteomes" id="UP001140094">
    <property type="component" value="Unassembled WGS sequence"/>
</dbReference>
<dbReference type="InterPro" id="IPR029069">
    <property type="entry name" value="HotDog_dom_sf"/>
</dbReference>
<gene>
    <name evidence="1" type="ORF">H4R20_003561</name>
</gene>
<dbReference type="EMBL" id="JANBUO010000766">
    <property type="protein sequence ID" value="KAJ2801723.1"/>
    <property type="molecule type" value="Genomic_DNA"/>
</dbReference>
<name>A0A9W8LTL4_9FUNG</name>
<protein>
    <submittedName>
        <fullName evidence="1">Uncharacterized protein</fullName>
    </submittedName>
</protein>
<evidence type="ECO:0000313" key="2">
    <source>
        <dbReference type="Proteomes" id="UP001140094"/>
    </source>
</evidence>
<dbReference type="OrthoDB" id="5581960at2759"/>